<gene>
    <name evidence="10" type="primary">MPDU1</name>
    <name evidence="10" type="ORF">TSPGSL018_8715</name>
</gene>
<dbReference type="InterPro" id="IPR016817">
    <property type="entry name" value="MannP-dilichol_defect-1"/>
</dbReference>
<evidence type="ECO:0000256" key="2">
    <source>
        <dbReference type="ARBA" id="ARBA00022448"/>
    </source>
</evidence>
<comment type="similarity">
    <text evidence="7 8">Belongs to the MPDU1 (TC 2.A.43.3) family.</text>
</comment>
<dbReference type="GO" id="GO:0016020">
    <property type="term" value="C:membrane"/>
    <property type="evidence" value="ECO:0007669"/>
    <property type="project" value="UniProtKB-SubCell"/>
</dbReference>
<evidence type="ECO:0000313" key="10">
    <source>
        <dbReference type="EMBL" id="JAC81085.1"/>
    </source>
</evidence>
<evidence type="ECO:0000256" key="5">
    <source>
        <dbReference type="ARBA" id="ARBA00022989"/>
    </source>
</evidence>
<evidence type="ECO:0000256" key="1">
    <source>
        <dbReference type="ARBA" id="ARBA00004141"/>
    </source>
</evidence>
<dbReference type="PIRSF" id="PIRSF023381">
    <property type="entry name" value="MannP-dilichol_defect-1p"/>
    <property type="match status" value="1"/>
</dbReference>
<keyword evidence="3 8" id="KW-0812">Transmembrane</keyword>
<feature type="transmembrane region" description="Helical" evidence="9">
    <location>
        <begin position="88"/>
        <end position="108"/>
    </location>
</feature>
<proteinExistence type="inferred from homology"/>
<dbReference type="AlphaFoldDB" id="A0A061SE18"/>
<evidence type="ECO:0000256" key="6">
    <source>
        <dbReference type="ARBA" id="ARBA00023136"/>
    </source>
</evidence>
<protein>
    <recommendedName>
        <fullName evidence="8">Mannose-P-dolichol utilization defect 1 protein homolog</fullName>
    </recommendedName>
</protein>
<reference evidence="10" key="1">
    <citation type="submission" date="2014-05" db="EMBL/GenBank/DDBJ databases">
        <title>The transcriptome of the halophilic microalga Tetraselmis sp. GSL018 isolated from the Great Salt Lake, Utah.</title>
        <authorList>
            <person name="Jinkerson R.E."/>
            <person name="D'Adamo S."/>
            <person name="Posewitz M.C."/>
        </authorList>
    </citation>
    <scope>NUCLEOTIDE SEQUENCE</scope>
    <source>
        <strain evidence="10">GSL018</strain>
    </source>
</reference>
<dbReference type="PANTHER" id="PTHR12226:SF2">
    <property type="entry name" value="MANNOSE-P-DOLICHOL UTILIZATION DEFECT 1 PROTEIN"/>
    <property type="match status" value="1"/>
</dbReference>
<dbReference type="SMART" id="SM00679">
    <property type="entry name" value="CTNS"/>
    <property type="match status" value="2"/>
</dbReference>
<evidence type="ECO:0000256" key="8">
    <source>
        <dbReference type="PIRNR" id="PIRNR023381"/>
    </source>
</evidence>
<sequence length="234" mass="25389">MDAYIGLVAECLRPLLQGHLPAASVLKLLVSKTLGYGIVVGASVVKLPQVANVVLAKKANGLSSASFEMEQVALITTLIYSHLRNLPFSTYGESCLLLIQNFLLLFLIYRYTGANKLLSLSKLSLLGLVLVAGYANQISLKIVEAVYELSIFIMIAARLPQIFKAFRERSTGQLSLITTALNLLGTLARIFTSHAESGGTAMIRNYCVSAALHGAMLAQILFYGSRHSVKQKKK</sequence>
<keyword evidence="4" id="KW-0677">Repeat</keyword>
<evidence type="ECO:0000256" key="7">
    <source>
        <dbReference type="ARBA" id="ARBA00038475"/>
    </source>
</evidence>
<feature type="transmembrane region" description="Helical" evidence="9">
    <location>
        <begin position="174"/>
        <end position="191"/>
    </location>
</feature>
<keyword evidence="6 8" id="KW-0472">Membrane</keyword>
<dbReference type="PANTHER" id="PTHR12226">
    <property type="entry name" value="MANNOSE-P-DOLICHOL UTILIZATION DEFECT 1 LEC35 -RELATED"/>
    <property type="match status" value="1"/>
</dbReference>
<dbReference type="EMBL" id="GBEZ01004106">
    <property type="protein sequence ID" value="JAC81085.1"/>
    <property type="molecule type" value="Transcribed_RNA"/>
</dbReference>
<evidence type="ECO:0000256" key="3">
    <source>
        <dbReference type="ARBA" id="ARBA00022692"/>
    </source>
</evidence>
<accession>A0A061SE18</accession>
<comment type="subcellular location">
    <subcellularLocation>
        <location evidence="1 8">Membrane</location>
        <topology evidence="1 8">Multi-pass membrane protein</topology>
    </subcellularLocation>
</comment>
<evidence type="ECO:0000256" key="9">
    <source>
        <dbReference type="SAM" id="Phobius"/>
    </source>
</evidence>
<dbReference type="InterPro" id="IPR006603">
    <property type="entry name" value="PQ-loop_rpt"/>
</dbReference>
<feature type="transmembrane region" description="Helical" evidence="9">
    <location>
        <begin position="203"/>
        <end position="224"/>
    </location>
</feature>
<name>A0A061SE18_9CHLO</name>
<keyword evidence="2" id="KW-0813">Transport</keyword>
<organism evidence="10">
    <name type="scientific">Tetraselmis sp. GSL018</name>
    <dbReference type="NCBI Taxonomy" id="582737"/>
    <lineage>
        <taxon>Eukaryota</taxon>
        <taxon>Viridiplantae</taxon>
        <taxon>Chlorophyta</taxon>
        <taxon>core chlorophytes</taxon>
        <taxon>Chlorodendrophyceae</taxon>
        <taxon>Chlorodendrales</taxon>
        <taxon>Chlorodendraceae</taxon>
        <taxon>Tetraselmis</taxon>
    </lineage>
</organism>
<evidence type="ECO:0000256" key="4">
    <source>
        <dbReference type="ARBA" id="ARBA00022737"/>
    </source>
</evidence>
<dbReference type="Gene3D" id="1.20.1280.290">
    <property type="match status" value="2"/>
</dbReference>
<keyword evidence="5 8" id="KW-1133">Transmembrane helix</keyword>
<dbReference type="Pfam" id="PF04193">
    <property type="entry name" value="PQ-loop"/>
    <property type="match status" value="2"/>
</dbReference>